<dbReference type="Proteomes" id="UP001209755">
    <property type="component" value="Unassembled WGS sequence"/>
</dbReference>
<comment type="caution">
    <text evidence="9">The sequence shown here is derived from an EMBL/GenBank/DDBJ whole genome shotgun (WGS) entry which is preliminary data.</text>
</comment>
<evidence type="ECO:0000256" key="4">
    <source>
        <dbReference type="ARBA" id="ARBA00022692"/>
    </source>
</evidence>
<evidence type="ECO:0000256" key="7">
    <source>
        <dbReference type="RuleBase" id="RU363032"/>
    </source>
</evidence>
<evidence type="ECO:0000256" key="5">
    <source>
        <dbReference type="ARBA" id="ARBA00022989"/>
    </source>
</evidence>
<dbReference type="RefSeq" id="WP_264599873.1">
    <property type="nucleotide sequence ID" value="NZ_JAOQNS010000001.1"/>
</dbReference>
<keyword evidence="6 7" id="KW-0472">Membrane</keyword>
<dbReference type="InterPro" id="IPR000515">
    <property type="entry name" value="MetI-like"/>
</dbReference>
<evidence type="ECO:0000256" key="6">
    <source>
        <dbReference type="ARBA" id="ARBA00023136"/>
    </source>
</evidence>
<evidence type="ECO:0000256" key="2">
    <source>
        <dbReference type="ARBA" id="ARBA00022448"/>
    </source>
</evidence>
<protein>
    <submittedName>
        <fullName evidence="9">Hydroxymethylpyrimidine transport system permease protein</fullName>
    </submittedName>
</protein>
<keyword evidence="4 7" id="KW-0812">Transmembrane</keyword>
<dbReference type="PANTHER" id="PTHR30151">
    <property type="entry name" value="ALKANE SULFONATE ABC TRANSPORTER-RELATED, MEMBRANE SUBUNIT"/>
    <property type="match status" value="1"/>
</dbReference>
<dbReference type="EMBL" id="JAOQNS010000001">
    <property type="protein sequence ID" value="MCW2306213.1"/>
    <property type="molecule type" value="Genomic_DNA"/>
</dbReference>
<keyword evidence="5 7" id="KW-1133">Transmembrane helix</keyword>
<comment type="subcellular location">
    <subcellularLocation>
        <location evidence="1 7">Cell membrane</location>
        <topology evidence="1 7">Multi-pass membrane protein</topology>
    </subcellularLocation>
</comment>
<keyword evidence="10" id="KW-1185">Reference proteome</keyword>
<dbReference type="SUPFAM" id="SSF161098">
    <property type="entry name" value="MetI-like"/>
    <property type="match status" value="1"/>
</dbReference>
<keyword evidence="2 7" id="KW-0813">Transport</keyword>
<evidence type="ECO:0000256" key="1">
    <source>
        <dbReference type="ARBA" id="ARBA00004651"/>
    </source>
</evidence>
<dbReference type="PANTHER" id="PTHR30151:SF20">
    <property type="entry name" value="ABC TRANSPORTER PERMEASE PROTEIN HI_0355-RELATED"/>
    <property type="match status" value="1"/>
</dbReference>
<feature type="transmembrane region" description="Helical" evidence="7">
    <location>
        <begin position="219"/>
        <end position="237"/>
    </location>
</feature>
<gene>
    <name evidence="9" type="ORF">M2319_000529</name>
</gene>
<reference evidence="10" key="1">
    <citation type="submission" date="2023-07" db="EMBL/GenBank/DDBJ databases">
        <title>Genome sequencing of Purple Non-Sulfur Bacteria from various extreme environments.</title>
        <authorList>
            <person name="Mayer M."/>
        </authorList>
    </citation>
    <scope>NUCLEOTIDE SEQUENCE [LARGE SCALE GENOMIC DNA]</scope>
    <source>
        <strain evidence="10">DSM 17935</strain>
    </source>
</reference>
<dbReference type="Pfam" id="PF00528">
    <property type="entry name" value="BPD_transp_1"/>
    <property type="match status" value="1"/>
</dbReference>
<feature type="transmembrane region" description="Helical" evidence="7">
    <location>
        <begin position="92"/>
        <end position="117"/>
    </location>
</feature>
<comment type="similarity">
    <text evidence="7">Belongs to the binding-protein-dependent transport system permease family.</text>
</comment>
<organism evidence="9 10">
    <name type="scientific">Rhodobium gokarnense</name>
    <dbReference type="NCBI Taxonomy" id="364296"/>
    <lineage>
        <taxon>Bacteria</taxon>
        <taxon>Pseudomonadati</taxon>
        <taxon>Pseudomonadota</taxon>
        <taxon>Alphaproteobacteria</taxon>
        <taxon>Hyphomicrobiales</taxon>
        <taxon>Rhodobiaceae</taxon>
        <taxon>Rhodobium</taxon>
    </lineage>
</organism>
<dbReference type="PROSITE" id="PS50928">
    <property type="entry name" value="ABC_TM1"/>
    <property type="match status" value="1"/>
</dbReference>
<accession>A0ABT3H739</accession>
<feature type="transmembrane region" description="Helical" evidence="7">
    <location>
        <begin position="123"/>
        <end position="142"/>
    </location>
</feature>
<feature type="domain" description="ABC transmembrane type-1" evidence="8">
    <location>
        <begin position="57"/>
        <end position="237"/>
    </location>
</feature>
<keyword evidence="3" id="KW-1003">Cell membrane</keyword>
<dbReference type="Gene3D" id="1.10.3720.10">
    <property type="entry name" value="MetI-like"/>
    <property type="match status" value="1"/>
</dbReference>
<dbReference type="InterPro" id="IPR035906">
    <property type="entry name" value="MetI-like_sf"/>
</dbReference>
<evidence type="ECO:0000313" key="9">
    <source>
        <dbReference type="EMBL" id="MCW2306213.1"/>
    </source>
</evidence>
<evidence type="ECO:0000259" key="8">
    <source>
        <dbReference type="PROSITE" id="PS50928"/>
    </source>
</evidence>
<proteinExistence type="inferred from homology"/>
<evidence type="ECO:0000313" key="10">
    <source>
        <dbReference type="Proteomes" id="UP001209755"/>
    </source>
</evidence>
<sequence length="253" mass="26624">MSRIVLASARAVLISAALVALWQAVVTGFSLPHYMLPSPERVAAVFRMQPGYLAAHGLTTLLEIVVGLATGALLGVTTALVMSFLPLARKLVLPVVVASQALPVFAIAPLLVVWFGFGMASKIVMASLIIYFPVASSFYDGLTRTDRGLVELAGLSGASRWQTLIHIRIPAALPNLASGLRVAVAVAPIGAVVGEWVGASGGLGFVMIQANARMQTDTVFAALIVLAVIAVTLRQVVDRATRRLVFWAPETDA</sequence>
<feature type="transmembrane region" description="Helical" evidence="7">
    <location>
        <begin position="182"/>
        <end position="207"/>
    </location>
</feature>
<feature type="transmembrane region" description="Helical" evidence="7">
    <location>
        <begin position="52"/>
        <end position="85"/>
    </location>
</feature>
<dbReference type="CDD" id="cd06261">
    <property type="entry name" value="TM_PBP2"/>
    <property type="match status" value="1"/>
</dbReference>
<name>A0ABT3H739_9HYPH</name>
<evidence type="ECO:0000256" key="3">
    <source>
        <dbReference type="ARBA" id="ARBA00022475"/>
    </source>
</evidence>